<keyword evidence="2" id="KW-1185">Reference proteome</keyword>
<protein>
    <recommendedName>
        <fullName evidence="3">Mobilization protein</fullName>
    </recommendedName>
</protein>
<organism evidence="1 2">
    <name type="scientific">Flectobacillus longus</name>
    <dbReference type="NCBI Taxonomy" id="2984207"/>
    <lineage>
        <taxon>Bacteria</taxon>
        <taxon>Pseudomonadati</taxon>
        <taxon>Bacteroidota</taxon>
        <taxon>Cytophagia</taxon>
        <taxon>Cytophagales</taxon>
        <taxon>Flectobacillaceae</taxon>
        <taxon>Flectobacillus</taxon>
    </lineage>
</organism>
<dbReference type="Proteomes" id="UP001236569">
    <property type="component" value="Unassembled WGS sequence"/>
</dbReference>
<evidence type="ECO:0000313" key="2">
    <source>
        <dbReference type="Proteomes" id="UP001236569"/>
    </source>
</evidence>
<sequence length="140" mass="16530">MALKRDYGGRPTLPDKDRKDVFIKVRVSPQEKNLIMKLHSKTGYKNFSNLVRDVLLREKIKVEVSNIEMLNINMKLDEIKEKYSTLQKIKKRESNPYISMQIAEMIDELKKIESKLHKVYLCLDDIVTIDKSKNFDIEQD</sequence>
<comment type="caution">
    <text evidence="1">The sequence shown here is derived from an EMBL/GenBank/DDBJ whole genome shotgun (WGS) entry which is preliminary data.</text>
</comment>
<accession>A0ABT6YVD6</accession>
<evidence type="ECO:0008006" key="3">
    <source>
        <dbReference type="Google" id="ProtNLM"/>
    </source>
</evidence>
<dbReference type="RefSeq" id="WP_283372183.1">
    <property type="nucleotide sequence ID" value="NZ_JASHID010000036.1"/>
</dbReference>
<proteinExistence type="predicted"/>
<name>A0ABT6YVD6_9BACT</name>
<dbReference type="EMBL" id="JASHID010000036">
    <property type="protein sequence ID" value="MDI9867557.1"/>
    <property type="molecule type" value="Genomic_DNA"/>
</dbReference>
<gene>
    <name evidence="1" type="ORF">QM480_24645</name>
</gene>
<evidence type="ECO:0000313" key="1">
    <source>
        <dbReference type="EMBL" id="MDI9867557.1"/>
    </source>
</evidence>
<reference evidence="1 2" key="1">
    <citation type="submission" date="2023-05" db="EMBL/GenBank/DDBJ databases">
        <title>Novel species of genus Flectobacillus isolated from stream in China.</title>
        <authorList>
            <person name="Lu H."/>
        </authorList>
    </citation>
    <scope>NUCLEOTIDE SEQUENCE [LARGE SCALE GENOMIC DNA]</scope>
    <source>
        <strain evidence="1 2">DC10W</strain>
    </source>
</reference>